<dbReference type="EMBL" id="JACIEZ010000004">
    <property type="protein sequence ID" value="MBB4065153.1"/>
    <property type="molecule type" value="Genomic_DNA"/>
</dbReference>
<evidence type="ECO:0000256" key="10">
    <source>
        <dbReference type="SAM" id="MobiDB-lite"/>
    </source>
</evidence>
<feature type="chain" id="PRO_5030845883" evidence="11">
    <location>
        <begin position="34"/>
        <end position="390"/>
    </location>
</feature>
<feature type="region of interest" description="Disordered" evidence="10">
    <location>
        <begin position="345"/>
        <end position="390"/>
    </location>
</feature>
<protein>
    <submittedName>
        <fullName evidence="13">D-alanyl-D-alanine carboxypeptidase</fullName>
        <ecNumber evidence="13">3.4.16.4</ecNumber>
    </submittedName>
</protein>
<feature type="active site" description="Proton acceptor" evidence="7">
    <location>
        <position position="63"/>
    </location>
</feature>
<gene>
    <name evidence="13" type="ORF">GGR23_002354</name>
</gene>
<accession>A0A7W6NKR7</accession>
<feature type="compositionally biased region" description="Basic residues" evidence="10">
    <location>
        <begin position="355"/>
        <end position="366"/>
    </location>
</feature>
<evidence type="ECO:0000259" key="12">
    <source>
        <dbReference type="Pfam" id="PF00768"/>
    </source>
</evidence>
<keyword evidence="14" id="KW-1185">Reference proteome</keyword>
<dbReference type="Proteomes" id="UP000528286">
    <property type="component" value="Unassembled WGS sequence"/>
</dbReference>
<keyword evidence="5" id="KW-0573">Peptidoglycan synthesis</keyword>
<dbReference type="PANTHER" id="PTHR21581">
    <property type="entry name" value="D-ALANYL-D-ALANINE CARBOXYPEPTIDASE"/>
    <property type="match status" value="1"/>
</dbReference>
<evidence type="ECO:0000256" key="8">
    <source>
        <dbReference type="PIRSR" id="PIRSR618044-2"/>
    </source>
</evidence>
<dbReference type="AlphaFoldDB" id="A0A7W6NKR7"/>
<dbReference type="GO" id="GO:0008360">
    <property type="term" value="P:regulation of cell shape"/>
    <property type="evidence" value="ECO:0007669"/>
    <property type="project" value="UniProtKB-KW"/>
</dbReference>
<feature type="signal peptide" evidence="11">
    <location>
        <begin position="1"/>
        <end position="33"/>
    </location>
</feature>
<feature type="binding site" evidence="8">
    <location>
        <position position="222"/>
    </location>
    <ligand>
        <name>substrate</name>
    </ligand>
</feature>
<keyword evidence="13" id="KW-0121">Carboxypeptidase</keyword>
<sequence length="390" mass="41747">MFVNKTLLTHAVRRTVLAVTLLAAGAMPFAAEANPRIVVDAGTLKVLDQDMAFRKWYPASLTKLMTAYVTFRAIRAGEIRLDSLVTMSKRAAAQPASKMYYKPGQQLTLDSALKLLLVKSANDVAVAIAETVGGSQENFVMRMNAEAARVGMSNTHFINPNGLPGKGQYTTARDLALLAVLLKREFPEYADYFKIEGIDTGKRQYPNYNLLIGRFEGADGMKTGFICASGFNQVTSATRNGRTIVSVVLGTDSLAARADMSADLLQKAFVSPASGPRLDQLAPDADAALGVADISADICSAKGAKVRSESRDEVGRMKLQSPYVHEMEREPVFVFAGLIPGSEPVASAKVENQKGKKKGGKTKKGGKQQADADLGDAMSVPVPTPKPTKG</sequence>
<keyword evidence="2 11" id="KW-0732">Signal</keyword>
<dbReference type="GO" id="GO:0009002">
    <property type="term" value="F:serine-type D-Ala-D-Ala carboxypeptidase activity"/>
    <property type="evidence" value="ECO:0007669"/>
    <property type="project" value="UniProtKB-EC"/>
</dbReference>
<dbReference type="EC" id="3.4.16.4" evidence="13"/>
<evidence type="ECO:0000256" key="1">
    <source>
        <dbReference type="ARBA" id="ARBA00007164"/>
    </source>
</evidence>
<dbReference type="Gene3D" id="3.40.710.10">
    <property type="entry name" value="DD-peptidase/beta-lactamase superfamily"/>
    <property type="match status" value="1"/>
</dbReference>
<proteinExistence type="inferred from homology"/>
<dbReference type="PRINTS" id="PR00725">
    <property type="entry name" value="DADACBPTASE1"/>
</dbReference>
<dbReference type="InterPro" id="IPR018044">
    <property type="entry name" value="Peptidase_S11"/>
</dbReference>
<comment type="similarity">
    <text evidence="1 9">Belongs to the peptidase S11 family.</text>
</comment>
<evidence type="ECO:0000313" key="13">
    <source>
        <dbReference type="EMBL" id="MBB4065153.1"/>
    </source>
</evidence>
<dbReference type="GO" id="GO:0006508">
    <property type="term" value="P:proteolysis"/>
    <property type="evidence" value="ECO:0007669"/>
    <property type="project" value="InterPro"/>
</dbReference>
<dbReference type="GO" id="GO:0009252">
    <property type="term" value="P:peptidoglycan biosynthetic process"/>
    <property type="evidence" value="ECO:0007669"/>
    <property type="project" value="UniProtKB-KW"/>
</dbReference>
<feature type="active site" description="Acyl-ester intermediate" evidence="7">
    <location>
        <position position="60"/>
    </location>
</feature>
<feature type="domain" description="Peptidase S11 D-alanyl-D-alanine carboxypeptidase A N-terminal" evidence="12">
    <location>
        <begin position="30"/>
        <end position="252"/>
    </location>
</feature>
<keyword evidence="4" id="KW-0133">Cell shape</keyword>
<dbReference type="InterPro" id="IPR001967">
    <property type="entry name" value="Peptidase_S11_N"/>
</dbReference>
<reference evidence="13 14" key="1">
    <citation type="submission" date="2020-08" db="EMBL/GenBank/DDBJ databases">
        <title>Genomic Encyclopedia of Type Strains, Phase IV (KMG-IV): sequencing the most valuable type-strain genomes for metagenomic binning, comparative biology and taxonomic classification.</title>
        <authorList>
            <person name="Goeker M."/>
        </authorList>
    </citation>
    <scope>NUCLEOTIDE SEQUENCE [LARGE SCALE GENOMIC DNA]</scope>
    <source>
        <strain evidence="13 14">DSM 29853</strain>
    </source>
</reference>
<dbReference type="SUPFAM" id="SSF56601">
    <property type="entry name" value="beta-lactamase/transpeptidase-like"/>
    <property type="match status" value="1"/>
</dbReference>
<evidence type="ECO:0000256" key="7">
    <source>
        <dbReference type="PIRSR" id="PIRSR618044-1"/>
    </source>
</evidence>
<evidence type="ECO:0000256" key="11">
    <source>
        <dbReference type="SAM" id="SignalP"/>
    </source>
</evidence>
<organism evidence="13 14">
    <name type="scientific">Gellertiella hungarica</name>
    <dbReference type="NCBI Taxonomy" id="1572859"/>
    <lineage>
        <taxon>Bacteria</taxon>
        <taxon>Pseudomonadati</taxon>
        <taxon>Pseudomonadota</taxon>
        <taxon>Alphaproteobacteria</taxon>
        <taxon>Hyphomicrobiales</taxon>
        <taxon>Rhizobiaceae</taxon>
        <taxon>Gellertiella</taxon>
    </lineage>
</organism>
<dbReference type="Pfam" id="PF00768">
    <property type="entry name" value="Peptidase_S11"/>
    <property type="match status" value="1"/>
</dbReference>
<dbReference type="GO" id="GO:0071555">
    <property type="term" value="P:cell wall organization"/>
    <property type="evidence" value="ECO:0007669"/>
    <property type="project" value="UniProtKB-KW"/>
</dbReference>
<evidence type="ECO:0000256" key="6">
    <source>
        <dbReference type="ARBA" id="ARBA00023316"/>
    </source>
</evidence>
<evidence type="ECO:0000256" key="5">
    <source>
        <dbReference type="ARBA" id="ARBA00022984"/>
    </source>
</evidence>
<evidence type="ECO:0000256" key="4">
    <source>
        <dbReference type="ARBA" id="ARBA00022960"/>
    </source>
</evidence>
<evidence type="ECO:0000256" key="3">
    <source>
        <dbReference type="ARBA" id="ARBA00022801"/>
    </source>
</evidence>
<keyword evidence="3 13" id="KW-0378">Hydrolase</keyword>
<evidence type="ECO:0000313" key="14">
    <source>
        <dbReference type="Proteomes" id="UP000528286"/>
    </source>
</evidence>
<dbReference type="InterPro" id="IPR012338">
    <property type="entry name" value="Beta-lactam/transpept-like"/>
</dbReference>
<keyword evidence="13" id="KW-0645">Protease</keyword>
<evidence type="ECO:0000256" key="2">
    <source>
        <dbReference type="ARBA" id="ARBA00022729"/>
    </source>
</evidence>
<name>A0A7W6NKR7_9HYPH</name>
<comment type="caution">
    <text evidence="13">The sequence shown here is derived from an EMBL/GenBank/DDBJ whole genome shotgun (WGS) entry which is preliminary data.</text>
</comment>
<keyword evidence="6" id="KW-0961">Cell wall biogenesis/degradation</keyword>
<evidence type="ECO:0000256" key="9">
    <source>
        <dbReference type="RuleBase" id="RU004016"/>
    </source>
</evidence>
<dbReference type="PANTHER" id="PTHR21581:SF6">
    <property type="entry name" value="TRAFFICKING PROTEIN PARTICLE COMPLEX SUBUNIT 12"/>
    <property type="match status" value="1"/>
</dbReference>
<feature type="active site" evidence="7">
    <location>
        <position position="120"/>
    </location>
</feature>